<dbReference type="GO" id="GO:0016020">
    <property type="term" value="C:membrane"/>
    <property type="evidence" value="ECO:0007669"/>
    <property type="project" value="UniProtKB-SubCell"/>
</dbReference>
<reference evidence="7 8" key="1">
    <citation type="submission" date="2021-02" db="EMBL/GenBank/DDBJ databases">
        <title>Complete genome sequence of Lactococcus lactis strain K_LL004.</title>
        <authorList>
            <person name="Kim H.B."/>
        </authorList>
    </citation>
    <scope>NUCLEOTIDE SEQUENCE [LARGE SCALE GENOMIC DNA]</scope>
    <source>
        <strain evidence="7 8">K_LL004</strain>
    </source>
</reference>
<evidence type="ECO:0000313" key="7">
    <source>
        <dbReference type="EMBL" id="QSE76465.1"/>
    </source>
</evidence>
<feature type="transmembrane region" description="Helical" evidence="5">
    <location>
        <begin position="175"/>
        <end position="197"/>
    </location>
</feature>
<accession>A0AA45KFM1</accession>
<feature type="transmembrane region" description="Helical" evidence="5">
    <location>
        <begin position="353"/>
        <end position="376"/>
    </location>
</feature>
<feature type="transmembrane region" description="Helical" evidence="5">
    <location>
        <begin position="310"/>
        <end position="333"/>
    </location>
</feature>
<keyword evidence="3 5" id="KW-1133">Transmembrane helix</keyword>
<feature type="transmembrane region" description="Helical" evidence="5">
    <location>
        <begin position="271"/>
        <end position="298"/>
    </location>
</feature>
<evidence type="ECO:0000256" key="5">
    <source>
        <dbReference type="SAM" id="Phobius"/>
    </source>
</evidence>
<feature type="transmembrane region" description="Helical" evidence="5">
    <location>
        <begin position="20"/>
        <end position="43"/>
    </location>
</feature>
<feature type="domain" description="ABC-2 type transporter transmembrane" evidence="6">
    <location>
        <begin position="23"/>
        <end position="376"/>
    </location>
</feature>
<sequence length="448" mass="48372">MTHQTWLVAKNIYRNRIKGAGFWALVISPFLVATVYLIIGLVVSNGINQVPKMAVVNNPALTEVLSADKDLDAEVSNTPSLASAQSKLDSGKIDGFLIEQAGKYTLVTDARSGMKFDQTTFQTALSQVNLSKTAQRLGLTAADVKALLSPAQLTMKTQTTTGETQGGDARVGANIAIGTIASILIFVLLMMYVGIIGQEIGNEKSSRIMETLLAATNTNVQYYGKILGVIMLAATQIGIYIFGFGLAYPFVKDLDQVKTISAMLSGITFGFGVYLILMAIVGILGYLFLASIVASLVNEQAQVQQATQPIAFLSMIGYIGGIAGAAVPGNLILKVLSFLPFISPTLMTSRFAIQYSTTTEAWIALALQALATIAVAKVGEKIYARNVLSYSDEKIMIQLWMNITGRERSKKVTDRAVSKKRDVKKLYLRIVIAGVIIIVVLLYRFLAK</sequence>
<dbReference type="Proteomes" id="UP000663608">
    <property type="component" value="Chromosome"/>
</dbReference>
<evidence type="ECO:0000313" key="8">
    <source>
        <dbReference type="Proteomes" id="UP000663608"/>
    </source>
</evidence>
<evidence type="ECO:0000256" key="4">
    <source>
        <dbReference type="ARBA" id="ARBA00023136"/>
    </source>
</evidence>
<dbReference type="Pfam" id="PF12698">
    <property type="entry name" value="ABC2_membrane_3"/>
    <property type="match status" value="1"/>
</dbReference>
<evidence type="ECO:0000259" key="6">
    <source>
        <dbReference type="Pfam" id="PF12698"/>
    </source>
</evidence>
<organism evidence="7 8">
    <name type="scientific">Lactococcus taiwanensis</name>
    <dbReference type="NCBI Taxonomy" id="1151742"/>
    <lineage>
        <taxon>Bacteria</taxon>
        <taxon>Bacillati</taxon>
        <taxon>Bacillota</taxon>
        <taxon>Bacilli</taxon>
        <taxon>Lactobacillales</taxon>
        <taxon>Streptococcaceae</taxon>
        <taxon>Lactococcus</taxon>
    </lineage>
</organism>
<feature type="transmembrane region" description="Helical" evidence="5">
    <location>
        <begin position="426"/>
        <end position="446"/>
    </location>
</feature>
<comment type="subcellular location">
    <subcellularLocation>
        <location evidence="1">Membrane</location>
        <topology evidence="1">Multi-pass membrane protein</topology>
    </subcellularLocation>
</comment>
<evidence type="ECO:0000256" key="2">
    <source>
        <dbReference type="ARBA" id="ARBA00022692"/>
    </source>
</evidence>
<dbReference type="KEGG" id="lti:JW886_08365"/>
<gene>
    <name evidence="7" type="ORF">JW886_08365</name>
</gene>
<proteinExistence type="predicted"/>
<keyword evidence="2 5" id="KW-0812">Transmembrane</keyword>
<keyword evidence="4 5" id="KW-0472">Membrane</keyword>
<evidence type="ECO:0000256" key="3">
    <source>
        <dbReference type="ARBA" id="ARBA00022989"/>
    </source>
</evidence>
<dbReference type="AlphaFoldDB" id="A0AA45KFM1"/>
<dbReference type="EMBL" id="CP070872">
    <property type="protein sequence ID" value="QSE76465.1"/>
    <property type="molecule type" value="Genomic_DNA"/>
</dbReference>
<dbReference type="RefSeq" id="WP_205871842.1">
    <property type="nucleotide sequence ID" value="NZ_CP070872.1"/>
</dbReference>
<protein>
    <submittedName>
        <fullName evidence="7">ABC transporter permease</fullName>
    </submittedName>
</protein>
<evidence type="ECO:0000256" key="1">
    <source>
        <dbReference type="ARBA" id="ARBA00004141"/>
    </source>
</evidence>
<dbReference type="GO" id="GO:0140359">
    <property type="term" value="F:ABC-type transporter activity"/>
    <property type="evidence" value="ECO:0007669"/>
    <property type="project" value="InterPro"/>
</dbReference>
<keyword evidence="8" id="KW-1185">Reference proteome</keyword>
<feature type="transmembrane region" description="Helical" evidence="5">
    <location>
        <begin position="226"/>
        <end position="251"/>
    </location>
</feature>
<dbReference type="InterPro" id="IPR013525">
    <property type="entry name" value="ABC2_TM"/>
</dbReference>
<name>A0AA45KFM1_9LACT</name>